<keyword evidence="7 11" id="KW-0547">Nucleotide-binding</keyword>
<dbReference type="CDD" id="cd02165">
    <property type="entry name" value="NMNAT"/>
    <property type="match status" value="1"/>
</dbReference>
<comment type="catalytic activity">
    <reaction evidence="10 11">
        <text>nicotinate beta-D-ribonucleotide + ATP + H(+) = deamido-NAD(+) + diphosphate</text>
        <dbReference type="Rhea" id="RHEA:22860"/>
        <dbReference type="ChEBI" id="CHEBI:15378"/>
        <dbReference type="ChEBI" id="CHEBI:30616"/>
        <dbReference type="ChEBI" id="CHEBI:33019"/>
        <dbReference type="ChEBI" id="CHEBI:57502"/>
        <dbReference type="ChEBI" id="CHEBI:58437"/>
        <dbReference type="EC" id="2.7.7.18"/>
    </reaction>
</comment>
<comment type="function">
    <text evidence="1 11">Catalyzes the reversible adenylation of nicotinate mononucleotide (NaMN) to nicotinic acid adenine dinucleotide (NaAD).</text>
</comment>
<keyword evidence="6 11" id="KW-0548">Nucleotidyltransferase</keyword>
<comment type="caution">
    <text evidence="13">The sequence shown here is derived from an EMBL/GenBank/DDBJ whole genome shotgun (WGS) entry which is preliminary data.</text>
</comment>
<dbReference type="GO" id="GO:0005524">
    <property type="term" value="F:ATP binding"/>
    <property type="evidence" value="ECO:0007669"/>
    <property type="project" value="UniProtKB-KW"/>
</dbReference>
<dbReference type="NCBIfam" id="NF000840">
    <property type="entry name" value="PRK00071.1-3"/>
    <property type="match status" value="1"/>
</dbReference>
<evidence type="ECO:0000256" key="11">
    <source>
        <dbReference type="HAMAP-Rule" id="MF_00244"/>
    </source>
</evidence>
<dbReference type="PANTHER" id="PTHR39321:SF3">
    <property type="entry name" value="PHOSPHOPANTETHEINE ADENYLYLTRANSFERASE"/>
    <property type="match status" value="1"/>
</dbReference>
<dbReference type="NCBIfam" id="TIGR00482">
    <property type="entry name" value="nicotinate (nicotinamide) nucleotide adenylyltransferase"/>
    <property type="match status" value="1"/>
</dbReference>
<dbReference type="EMBL" id="PFGP01000107">
    <property type="protein sequence ID" value="PIW66159.1"/>
    <property type="molecule type" value="Genomic_DNA"/>
</dbReference>
<gene>
    <name evidence="11" type="primary">nadD</name>
    <name evidence="13" type="ORF">COW11_04655</name>
</gene>
<organism evidence="13 14">
    <name type="scientific">Candidatus Taenaricola geysiri</name>
    <dbReference type="NCBI Taxonomy" id="1974752"/>
    <lineage>
        <taxon>Bacteria</taxon>
        <taxon>Pseudomonadati</taxon>
        <taxon>Candidatus Omnitrophota</taxon>
        <taxon>Candidatus Taenaricola</taxon>
    </lineage>
</organism>
<keyword evidence="9 11" id="KW-0520">NAD</keyword>
<dbReference type="HAMAP" id="MF_00244">
    <property type="entry name" value="NaMN_adenylyltr"/>
    <property type="match status" value="1"/>
</dbReference>
<name>A0A2J0LG18_9BACT</name>
<evidence type="ECO:0000259" key="12">
    <source>
        <dbReference type="Pfam" id="PF01467"/>
    </source>
</evidence>
<evidence type="ECO:0000313" key="14">
    <source>
        <dbReference type="Proteomes" id="UP000231267"/>
    </source>
</evidence>
<dbReference type="GO" id="GO:0009435">
    <property type="term" value="P:NAD+ biosynthetic process"/>
    <property type="evidence" value="ECO:0007669"/>
    <property type="project" value="UniProtKB-UniRule"/>
</dbReference>
<dbReference type="SUPFAM" id="SSF52374">
    <property type="entry name" value="Nucleotidylyl transferase"/>
    <property type="match status" value="1"/>
</dbReference>
<evidence type="ECO:0000256" key="10">
    <source>
        <dbReference type="ARBA" id="ARBA00048721"/>
    </source>
</evidence>
<evidence type="ECO:0000256" key="8">
    <source>
        <dbReference type="ARBA" id="ARBA00022840"/>
    </source>
</evidence>
<dbReference type="InterPro" id="IPR004821">
    <property type="entry name" value="Cyt_trans-like"/>
</dbReference>
<dbReference type="AlphaFoldDB" id="A0A2J0LG18"/>
<accession>A0A2J0LG18</accession>
<protein>
    <recommendedName>
        <fullName evidence="11">Probable nicotinate-nucleotide adenylyltransferase</fullName>
        <ecNumber evidence="11">2.7.7.18</ecNumber>
    </recommendedName>
    <alternativeName>
        <fullName evidence="11">Deamido-NAD(+) diphosphorylase</fullName>
    </alternativeName>
    <alternativeName>
        <fullName evidence="11">Deamido-NAD(+) pyrophosphorylase</fullName>
    </alternativeName>
    <alternativeName>
        <fullName evidence="11">Nicotinate mononucleotide adenylyltransferase</fullName>
        <shortName evidence="11">NaMN adenylyltransferase</shortName>
    </alternativeName>
</protein>
<keyword evidence="4 11" id="KW-0662">Pyridine nucleotide biosynthesis</keyword>
<evidence type="ECO:0000313" key="13">
    <source>
        <dbReference type="EMBL" id="PIW66159.1"/>
    </source>
</evidence>
<feature type="domain" description="Cytidyltransferase-like" evidence="12">
    <location>
        <begin position="5"/>
        <end position="163"/>
    </location>
</feature>
<dbReference type="Gene3D" id="3.40.50.620">
    <property type="entry name" value="HUPs"/>
    <property type="match status" value="1"/>
</dbReference>
<reference evidence="13 14" key="1">
    <citation type="submission" date="2017-09" db="EMBL/GenBank/DDBJ databases">
        <title>Depth-based differentiation of microbial function through sediment-hosted aquifers and enrichment of novel symbionts in the deep terrestrial subsurface.</title>
        <authorList>
            <person name="Probst A.J."/>
            <person name="Ladd B."/>
            <person name="Jarett J.K."/>
            <person name="Geller-Mcgrath D.E."/>
            <person name="Sieber C.M."/>
            <person name="Emerson J.B."/>
            <person name="Anantharaman K."/>
            <person name="Thomas B.C."/>
            <person name="Malmstrom R."/>
            <person name="Stieglmeier M."/>
            <person name="Klingl A."/>
            <person name="Woyke T."/>
            <person name="Ryan C.M."/>
            <person name="Banfield J.F."/>
        </authorList>
    </citation>
    <scope>NUCLEOTIDE SEQUENCE [LARGE SCALE GENOMIC DNA]</scope>
    <source>
        <strain evidence="13">CG12_big_fil_rev_8_21_14_0_65_43_15</strain>
    </source>
</reference>
<evidence type="ECO:0000256" key="4">
    <source>
        <dbReference type="ARBA" id="ARBA00022642"/>
    </source>
</evidence>
<dbReference type="PANTHER" id="PTHR39321">
    <property type="entry name" value="NICOTINATE-NUCLEOTIDE ADENYLYLTRANSFERASE-RELATED"/>
    <property type="match status" value="1"/>
</dbReference>
<dbReference type="EC" id="2.7.7.18" evidence="11"/>
<dbReference type="InterPro" id="IPR005248">
    <property type="entry name" value="NadD/NMNAT"/>
</dbReference>
<evidence type="ECO:0000256" key="9">
    <source>
        <dbReference type="ARBA" id="ARBA00023027"/>
    </source>
</evidence>
<keyword evidence="8 11" id="KW-0067">ATP-binding</keyword>
<comment type="pathway">
    <text evidence="2 11">Cofactor biosynthesis; NAD(+) biosynthesis; deamido-NAD(+) from nicotinate D-ribonucleotide: step 1/1.</text>
</comment>
<evidence type="ECO:0000256" key="2">
    <source>
        <dbReference type="ARBA" id="ARBA00005019"/>
    </source>
</evidence>
<sequence length="190" mass="21338">MRIGILGGTFDPVHNGHIALAKGALKKLRLDRVIFIPAYIPPHKIKAKISSSRLRFGMLAAAVKNNPRFCISRYEINRKNLSFTILTLRALRKRFKKAEIFFIIGADSLTQLGSWKDAKSILRLAVFVVSKRPGYKFSAPCAKSMVMLNVKTADISSTDIRSRVRKGLSIKGMVSPAVEKYISKNKLYRD</sequence>
<dbReference type="Pfam" id="PF01467">
    <property type="entry name" value="CTP_transf_like"/>
    <property type="match status" value="1"/>
</dbReference>
<evidence type="ECO:0000256" key="7">
    <source>
        <dbReference type="ARBA" id="ARBA00022741"/>
    </source>
</evidence>
<dbReference type="GO" id="GO:0004515">
    <property type="term" value="F:nicotinate-nucleotide adenylyltransferase activity"/>
    <property type="evidence" value="ECO:0007669"/>
    <property type="project" value="UniProtKB-UniRule"/>
</dbReference>
<evidence type="ECO:0000256" key="3">
    <source>
        <dbReference type="ARBA" id="ARBA00009014"/>
    </source>
</evidence>
<keyword evidence="5 11" id="KW-0808">Transferase</keyword>
<evidence type="ECO:0000256" key="1">
    <source>
        <dbReference type="ARBA" id="ARBA00002324"/>
    </source>
</evidence>
<comment type="similarity">
    <text evidence="3 11">Belongs to the NadD family.</text>
</comment>
<dbReference type="NCBIfam" id="TIGR00125">
    <property type="entry name" value="cyt_tran_rel"/>
    <property type="match status" value="1"/>
</dbReference>
<proteinExistence type="inferred from homology"/>
<dbReference type="UniPathway" id="UPA00253">
    <property type="reaction ID" value="UER00332"/>
</dbReference>
<dbReference type="Proteomes" id="UP000231267">
    <property type="component" value="Unassembled WGS sequence"/>
</dbReference>
<evidence type="ECO:0000256" key="6">
    <source>
        <dbReference type="ARBA" id="ARBA00022695"/>
    </source>
</evidence>
<dbReference type="InterPro" id="IPR014729">
    <property type="entry name" value="Rossmann-like_a/b/a_fold"/>
</dbReference>
<evidence type="ECO:0000256" key="5">
    <source>
        <dbReference type="ARBA" id="ARBA00022679"/>
    </source>
</evidence>